<dbReference type="InterPro" id="IPR014436">
    <property type="entry name" value="Extradiol_dOase_DODA"/>
</dbReference>
<gene>
    <name evidence="7" type="ORF">JJB11_01300</name>
</gene>
<evidence type="ECO:0000313" key="8">
    <source>
        <dbReference type="Proteomes" id="UP000630528"/>
    </source>
</evidence>
<evidence type="ECO:0000313" key="7">
    <source>
        <dbReference type="EMBL" id="MBK6004712.1"/>
    </source>
</evidence>
<keyword evidence="3" id="KW-0479">Metal-binding</keyword>
<keyword evidence="5" id="KW-0560">Oxidoreductase</keyword>
<dbReference type="AlphaFoldDB" id="A0A934WL44"/>
<organism evidence="7 8">
    <name type="scientific">Ramlibacter ginsenosidimutans</name>
    <dbReference type="NCBI Taxonomy" id="502333"/>
    <lineage>
        <taxon>Bacteria</taxon>
        <taxon>Pseudomonadati</taxon>
        <taxon>Pseudomonadota</taxon>
        <taxon>Betaproteobacteria</taxon>
        <taxon>Burkholderiales</taxon>
        <taxon>Comamonadaceae</taxon>
        <taxon>Ramlibacter</taxon>
    </lineage>
</organism>
<dbReference type="GO" id="GO:0016702">
    <property type="term" value="F:oxidoreductase activity, acting on single donors with incorporation of molecular oxygen, incorporation of two atoms of oxygen"/>
    <property type="evidence" value="ECO:0007669"/>
    <property type="project" value="UniProtKB-ARBA"/>
</dbReference>
<feature type="domain" description="Extradiol ring-cleavage dioxygenase class III enzyme subunit B" evidence="6">
    <location>
        <begin position="38"/>
        <end position="236"/>
    </location>
</feature>
<evidence type="ECO:0000256" key="5">
    <source>
        <dbReference type="ARBA" id="ARBA00023002"/>
    </source>
</evidence>
<accession>A0A934WL44</accession>
<evidence type="ECO:0000256" key="2">
    <source>
        <dbReference type="ARBA" id="ARBA00007581"/>
    </source>
</evidence>
<protein>
    <submittedName>
        <fullName evidence="7">Dioxygenase</fullName>
    </submittedName>
</protein>
<keyword evidence="7" id="KW-0223">Dioxygenase</keyword>
<proteinExistence type="inferred from homology"/>
<dbReference type="GO" id="GO:0008270">
    <property type="term" value="F:zinc ion binding"/>
    <property type="evidence" value="ECO:0007669"/>
    <property type="project" value="InterPro"/>
</dbReference>
<keyword evidence="4" id="KW-0862">Zinc</keyword>
<dbReference type="PIRSF" id="PIRSF006157">
    <property type="entry name" value="Doxgns_DODA"/>
    <property type="match status" value="1"/>
</dbReference>
<dbReference type="PANTHER" id="PTHR30096:SF0">
    <property type="entry name" value="4,5-DOPA DIOXYGENASE EXTRADIOL-LIKE PROTEIN"/>
    <property type="match status" value="1"/>
</dbReference>
<dbReference type="InterPro" id="IPR004183">
    <property type="entry name" value="Xdiol_dOase_suB"/>
</dbReference>
<dbReference type="CDD" id="cd07363">
    <property type="entry name" value="45_DOPA_Dioxygenase"/>
    <property type="match status" value="1"/>
</dbReference>
<keyword evidence="8" id="KW-1185">Reference proteome</keyword>
<dbReference type="SUPFAM" id="SSF53213">
    <property type="entry name" value="LigB-like"/>
    <property type="match status" value="1"/>
</dbReference>
<dbReference type="RefSeq" id="WP_201166096.1">
    <property type="nucleotide sequence ID" value="NZ_JAEPWM010000001.1"/>
</dbReference>
<reference evidence="7" key="1">
    <citation type="journal article" date="2012" name="J. Microbiol. Biotechnol.">
        <title>Ramlibacter ginsenosidimutans sp. nov., with ginsenoside-converting activity.</title>
        <authorList>
            <person name="Wang L."/>
            <person name="An D.S."/>
            <person name="Kim S.G."/>
            <person name="Jin F.X."/>
            <person name="Kim S.C."/>
            <person name="Lee S.T."/>
            <person name="Im W.T."/>
        </authorList>
    </citation>
    <scope>NUCLEOTIDE SEQUENCE</scope>
    <source>
        <strain evidence="7">KACC 17527</strain>
    </source>
</reference>
<evidence type="ECO:0000259" key="6">
    <source>
        <dbReference type="Pfam" id="PF02900"/>
    </source>
</evidence>
<comment type="caution">
    <text evidence="7">The sequence shown here is derived from an EMBL/GenBank/DDBJ whole genome shotgun (WGS) entry which is preliminary data.</text>
</comment>
<reference evidence="7" key="2">
    <citation type="submission" date="2021-01" db="EMBL/GenBank/DDBJ databases">
        <authorList>
            <person name="Kang M."/>
        </authorList>
    </citation>
    <scope>NUCLEOTIDE SEQUENCE</scope>
    <source>
        <strain evidence="7">KACC 17527</strain>
    </source>
</reference>
<name>A0A934WL44_9BURK</name>
<dbReference type="Gene3D" id="3.40.830.10">
    <property type="entry name" value="LigB-like"/>
    <property type="match status" value="1"/>
</dbReference>
<evidence type="ECO:0000256" key="1">
    <source>
        <dbReference type="ARBA" id="ARBA00001947"/>
    </source>
</evidence>
<sequence>MTVTTLPSLFLSHGAPTFAIDPGLAGAQLRALGKAIGKPAAVVVVSPHWMTRGVQVTAAARPETVHDFGGFPRALYAIDYPAPGAPALAARVQEVLRLAGVAASLDAQRGLDHGAWVPLLHLYPEADVPVVQVSLPVGTDASGALELGRALAPLAREGVLVIGSGSLTHNLYEFRMGDDHEAAYAREFSAWIRDAVEHGDVERLQHALERAPHAARAHPTSEHFLPLLVAAGAAGSLSPATVLDGGIRHGVLAMESYMFGQRVALDVREPAHA</sequence>
<dbReference type="PANTHER" id="PTHR30096">
    <property type="entry name" value="4,5-DOPA DIOXYGENASE EXTRADIOL-LIKE PROTEIN"/>
    <property type="match status" value="1"/>
</dbReference>
<evidence type="ECO:0000256" key="3">
    <source>
        <dbReference type="ARBA" id="ARBA00022723"/>
    </source>
</evidence>
<evidence type="ECO:0000256" key="4">
    <source>
        <dbReference type="ARBA" id="ARBA00022833"/>
    </source>
</evidence>
<comment type="cofactor">
    <cofactor evidence="1">
        <name>Zn(2+)</name>
        <dbReference type="ChEBI" id="CHEBI:29105"/>
    </cofactor>
</comment>
<dbReference type="GO" id="GO:0008198">
    <property type="term" value="F:ferrous iron binding"/>
    <property type="evidence" value="ECO:0007669"/>
    <property type="project" value="InterPro"/>
</dbReference>
<dbReference type="Pfam" id="PF02900">
    <property type="entry name" value="LigB"/>
    <property type="match status" value="1"/>
</dbReference>
<comment type="similarity">
    <text evidence="2">Belongs to the DODA-type extradiol aromatic ring-opening dioxygenase family.</text>
</comment>
<dbReference type="EMBL" id="JAEPWM010000001">
    <property type="protein sequence ID" value="MBK6004712.1"/>
    <property type="molecule type" value="Genomic_DNA"/>
</dbReference>
<dbReference type="Proteomes" id="UP000630528">
    <property type="component" value="Unassembled WGS sequence"/>
</dbReference>